<dbReference type="SMART" id="SM00490">
    <property type="entry name" value="HELICc"/>
    <property type="match status" value="1"/>
</dbReference>
<dbReference type="CDD" id="cd18793">
    <property type="entry name" value="SF2_C_SNF"/>
    <property type="match status" value="1"/>
</dbReference>
<sequence>MSTLAARKPYTKTAKSTKDVQAKGKRLMREMLVFWKKNEKEERDVRRREMREAIDRAKVEEEKRETARQARKLEFLISQTELYSHFVGSKLKTAEVEGEAQGEAPAGANLDDAEASALLDIDFDDEDVTNMQRHAKKNAQDAIALAKRKAQDFDTQAALERKTNEALKLAKAQAHIRDESVEGVDASTTPLVDLDSDELNFQNPTSLTGELTIQQPKMLMATLKEYQLKGLNWLATLYEQGINGILADEMGLGKTVQSISLLAYLAEHHDIWGPFLVVSPASTLHNWQQEITRFVPKLKALPYWGNVKDRATLRKFWSKKEISYDQDAPFHVLITSYQLVTQDQQYFQRVKWQYMILDEAQNIKNSSSARWKTLLGFQCRNRLLLTGTPIQNSMQELWALLHFIMPSLFDSHDEFNEWFSKDIENAAENKGSKLNEHQLRRLHMILKPFMLRRVKRHVQNELSEKIEIDIYVELSARQRALYKALLANVSVADLLEKAANIRDADSARSLMNLVMQFRKVCNHPELFERADVVAPYSFSAFGQSGPLNREGDFVQLPYSTRNPIEYSIPTLLYLDGGLVDVPQENSRPRADDEVLSKLMNIWSPDWIHRSLYNEKHSGMSFLRFIDMTPSEAHTLHRTPLLQRNLQDLKSEKEHLETDPYIFDHKLMPNVAEKSHRVPLRSLQNLEVAEGLPALTSISQSAWQQSCLSRKGFKWFVPPVVAPPISIYCADRTFVERQAQTVESPEETLALYGLTSELRESEPAAHALEQRLPGVPVCGLLRSSSDDQLPFSTMQVPEAKRLIYDSAKLARLDSLLQELKAGDHRVLVYFQMTRMMDLMEEYLIYRQHKYLRLDGSSKLEDRRDMVMEWQTRPDIFVFLLSTRAGGLGINLTAADTVIFYDHDWNPSNDAQAMDRAHRLGQTRQVTVYRLITKGTIDERIVQLARVKKDVQDIVVGNKNFTDVTKPSEIVQLLLNEDQLANLESTTASSAKKNGKKTPGQADSDAAVRDLWNDEGDEFFGQPTQPQGGARIEEVEEGDGTPAPTALSGRGRKRKGDGAPSTRGRKPGTRGGRKKAQAPPADS</sequence>
<dbReference type="PROSITE" id="PS51194">
    <property type="entry name" value="HELICASE_CTER"/>
    <property type="match status" value="1"/>
</dbReference>
<dbReference type="FunFam" id="3.40.50.10810:FF:000022">
    <property type="entry name" value="Blast:Putative DNA helicase Ino80"/>
    <property type="match status" value="1"/>
</dbReference>
<comment type="domain">
    <text evidence="15">The DBINO region is involved in binding to DNA.</text>
</comment>
<dbReference type="PROSITE" id="PS51192">
    <property type="entry name" value="HELICASE_ATP_BIND_1"/>
    <property type="match status" value="1"/>
</dbReference>
<keyword evidence="8" id="KW-0805">Transcription regulation</keyword>
<evidence type="ECO:0000256" key="4">
    <source>
        <dbReference type="ARBA" id="ARBA00022741"/>
    </source>
</evidence>
<keyword evidence="9 15" id="KW-0238">DNA-binding</keyword>
<dbReference type="InterPro" id="IPR001650">
    <property type="entry name" value="Helicase_C-like"/>
</dbReference>
<evidence type="ECO:0000256" key="14">
    <source>
        <dbReference type="ARBA" id="ARBA00049360"/>
    </source>
</evidence>
<feature type="region of interest" description="Disordered" evidence="16">
    <location>
        <begin position="1"/>
        <end position="22"/>
    </location>
</feature>
<reference evidence="20 21" key="1">
    <citation type="submission" date="2022-09" db="EMBL/GenBank/DDBJ databases">
        <authorList>
            <person name="Palmer J.M."/>
        </authorList>
    </citation>
    <scope>NUCLEOTIDE SEQUENCE [LARGE SCALE GENOMIC DNA]</scope>
    <source>
        <strain evidence="20 21">DSM 7382</strain>
    </source>
</reference>
<dbReference type="Proteomes" id="UP001385951">
    <property type="component" value="Unassembled WGS sequence"/>
</dbReference>
<keyword evidence="11" id="KW-0804">Transcription</keyword>
<evidence type="ECO:0000256" key="12">
    <source>
        <dbReference type="ARBA" id="ARBA00023204"/>
    </source>
</evidence>
<evidence type="ECO:0000259" key="18">
    <source>
        <dbReference type="PROSITE" id="PS51194"/>
    </source>
</evidence>
<keyword evidence="6 15" id="KW-0378">Hydrolase</keyword>
<evidence type="ECO:0000313" key="21">
    <source>
        <dbReference type="Proteomes" id="UP001385951"/>
    </source>
</evidence>
<dbReference type="GO" id="GO:0042393">
    <property type="term" value="F:histone binding"/>
    <property type="evidence" value="ECO:0007669"/>
    <property type="project" value="TreeGrafter"/>
</dbReference>
<dbReference type="GO" id="GO:0006338">
    <property type="term" value="P:chromatin remodeling"/>
    <property type="evidence" value="ECO:0007669"/>
    <property type="project" value="UniProtKB-UniRule"/>
</dbReference>
<dbReference type="InterPro" id="IPR000330">
    <property type="entry name" value="SNF2_N"/>
</dbReference>
<evidence type="ECO:0000256" key="11">
    <source>
        <dbReference type="ARBA" id="ARBA00023163"/>
    </source>
</evidence>
<evidence type="ECO:0000256" key="1">
    <source>
        <dbReference type="ARBA" id="ARBA00004123"/>
    </source>
</evidence>
<comment type="caution">
    <text evidence="20">The sequence shown here is derived from an EMBL/GenBank/DDBJ whole genome shotgun (WGS) entry which is preliminary data.</text>
</comment>
<dbReference type="InterPro" id="IPR014001">
    <property type="entry name" value="Helicase_ATP-bd"/>
</dbReference>
<dbReference type="GO" id="GO:0005524">
    <property type="term" value="F:ATP binding"/>
    <property type="evidence" value="ECO:0007669"/>
    <property type="project" value="UniProtKB-UniRule"/>
</dbReference>
<dbReference type="GO" id="GO:0016887">
    <property type="term" value="F:ATP hydrolysis activity"/>
    <property type="evidence" value="ECO:0007669"/>
    <property type="project" value="TreeGrafter"/>
</dbReference>
<dbReference type="Gene3D" id="3.40.50.300">
    <property type="entry name" value="P-loop containing nucleotide triphosphate hydrolases"/>
    <property type="match status" value="1"/>
</dbReference>
<dbReference type="Pfam" id="PF13892">
    <property type="entry name" value="DBINO"/>
    <property type="match status" value="1"/>
</dbReference>
<comment type="function">
    <text evidence="15">ATPase component of the INO80 complex which remodels chromatin by shifting nucleosomes and is involved in DNA repair.</text>
</comment>
<dbReference type="SMART" id="SM00487">
    <property type="entry name" value="DEXDc"/>
    <property type="match status" value="1"/>
</dbReference>
<evidence type="ECO:0000256" key="10">
    <source>
        <dbReference type="ARBA" id="ARBA00023159"/>
    </source>
</evidence>
<dbReference type="GO" id="GO:0006281">
    <property type="term" value="P:DNA repair"/>
    <property type="evidence" value="ECO:0007669"/>
    <property type="project" value="UniProtKB-UniRule"/>
</dbReference>
<evidence type="ECO:0000256" key="8">
    <source>
        <dbReference type="ARBA" id="ARBA00023015"/>
    </source>
</evidence>
<evidence type="ECO:0000259" key="17">
    <source>
        <dbReference type="PROSITE" id="PS51192"/>
    </source>
</evidence>
<dbReference type="GO" id="GO:0031011">
    <property type="term" value="C:Ino80 complex"/>
    <property type="evidence" value="ECO:0007669"/>
    <property type="project" value="UniProtKB-UniRule"/>
</dbReference>
<keyword evidence="7 15" id="KW-0067">ATP-binding</keyword>
<gene>
    <name evidence="20" type="ORF">QCA50_001688</name>
</gene>
<evidence type="ECO:0000256" key="9">
    <source>
        <dbReference type="ARBA" id="ARBA00023125"/>
    </source>
</evidence>
<protein>
    <recommendedName>
        <fullName evidence="3 15">Chromatin-remodeling ATPase INO80</fullName>
        <ecNumber evidence="15">3.6.4.-</ecNumber>
    </recommendedName>
</protein>
<dbReference type="EC" id="3.6.4.-" evidence="15"/>
<dbReference type="InterPro" id="IPR049730">
    <property type="entry name" value="SNF2/RAD54-like_C"/>
</dbReference>
<comment type="catalytic activity">
    <reaction evidence="14 15">
        <text>ATP + H2O = ADP + phosphate + H(+)</text>
        <dbReference type="Rhea" id="RHEA:13065"/>
        <dbReference type="ChEBI" id="CHEBI:15377"/>
        <dbReference type="ChEBI" id="CHEBI:15378"/>
        <dbReference type="ChEBI" id="CHEBI:30616"/>
        <dbReference type="ChEBI" id="CHEBI:43474"/>
        <dbReference type="ChEBI" id="CHEBI:456216"/>
    </reaction>
</comment>
<dbReference type="PROSITE" id="PS51413">
    <property type="entry name" value="DBINO"/>
    <property type="match status" value="1"/>
</dbReference>
<evidence type="ECO:0000256" key="7">
    <source>
        <dbReference type="ARBA" id="ARBA00022840"/>
    </source>
</evidence>
<keyword evidence="13" id="KW-0539">Nucleus</keyword>
<dbReference type="GO" id="GO:0003677">
    <property type="term" value="F:DNA binding"/>
    <property type="evidence" value="ECO:0007669"/>
    <property type="project" value="UniProtKB-UniRule"/>
</dbReference>
<name>A0AAW0GRI3_9APHY</name>
<evidence type="ECO:0000256" key="2">
    <source>
        <dbReference type="ARBA" id="ARBA00007025"/>
    </source>
</evidence>
<proteinExistence type="inferred from homology"/>
<evidence type="ECO:0000256" key="6">
    <source>
        <dbReference type="ARBA" id="ARBA00022801"/>
    </source>
</evidence>
<evidence type="ECO:0000313" key="20">
    <source>
        <dbReference type="EMBL" id="KAK7694502.1"/>
    </source>
</evidence>
<organism evidence="20 21">
    <name type="scientific">Cerrena zonata</name>
    <dbReference type="NCBI Taxonomy" id="2478898"/>
    <lineage>
        <taxon>Eukaryota</taxon>
        <taxon>Fungi</taxon>
        <taxon>Dikarya</taxon>
        <taxon>Basidiomycota</taxon>
        <taxon>Agaricomycotina</taxon>
        <taxon>Agaricomycetes</taxon>
        <taxon>Polyporales</taxon>
        <taxon>Cerrenaceae</taxon>
        <taxon>Cerrena</taxon>
    </lineage>
</organism>
<dbReference type="InterPro" id="IPR038718">
    <property type="entry name" value="SNF2-like_sf"/>
</dbReference>
<keyword evidence="12 15" id="KW-0234">DNA repair</keyword>
<dbReference type="InterPro" id="IPR020838">
    <property type="entry name" value="DBINO"/>
</dbReference>
<dbReference type="AlphaFoldDB" id="A0AAW0GRI3"/>
<comment type="similarity">
    <text evidence="2 15">Belongs to the SNF2/RAD54 helicase family.</text>
</comment>
<accession>A0AAW0GRI3</accession>
<evidence type="ECO:0000256" key="16">
    <source>
        <dbReference type="SAM" id="MobiDB-lite"/>
    </source>
</evidence>
<evidence type="ECO:0000256" key="5">
    <source>
        <dbReference type="ARBA" id="ARBA00022763"/>
    </source>
</evidence>
<dbReference type="InterPro" id="IPR027417">
    <property type="entry name" value="P-loop_NTPase"/>
</dbReference>
<feature type="region of interest" description="Disordered" evidence="16">
    <location>
        <begin position="1014"/>
        <end position="1081"/>
    </location>
</feature>
<dbReference type="SUPFAM" id="SSF52540">
    <property type="entry name" value="P-loop containing nucleoside triphosphate hydrolases"/>
    <property type="match status" value="2"/>
</dbReference>
<dbReference type="Gene3D" id="3.40.50.10810">
    <property type="entry name" value="Tandem AAA-ATPase domain"/>
    <property type="match status" value="1"/>
</dbReference>
<evidence type="ECO:0000259" key="19">
    <source>
        <dbReference type="PROSITE" id="PS51413"/>
    </source>
</evidence>
<evidence type="ECO:0000256" key="15">
    <source>
        <dbReference type="RuleBase" id="RU368001"/>
    </source>
</evidence>
<feature type="compositionally biased region" description="Basic residues" evidence="16">
    <location>
        <begin position="1061"/>
        <end position="1074"/>
    </location>
</feature>
<comment type="subcellular location">
    <subcellularLocation>
        <location evidence="1 15">Nucleus</location>
    </subcellularLocation>
</comment>
<feature type="domain" description="DBINO" evidence="19">
    <location>
        <begin position="1"/>
        <end position="93"/>
    </location>
</feature>
<dbReference type="PANTHER" id="PTHR45685">
    <property type="entry name" value="HELICASE SRCAP-RELATED"/>
    <property type="match status" value="1"/>
</dbReference>
<keyword evidence="4" id="KW-0547">Nucleotide-binding</keyword>
<evidence type="ECO:0000256" key="13">
    <source>
        <dbReference type="ARBA" id="ARBA00023242"/>
    </source>
</evidence>
<feature type="domain" description="Helicase ATP-binding" evidence="17">
    <location>
        <begin position="235"/>
        <end position="407"/>
    </location>
</feature>
<keyword evidence="10" id="KW-0010">Activator</keyword>
<dbReference type="InterPro" id="IPR050520">
    <property type="entry name" value="INO80/SWR1_helicase"/>
</dbReference>
<dbReference type="PANTHER" id="PTHR45685:SF2">
    <property type="entry name" value="CHROMATIN-REMODELING ATPASE INO80"/>
    <property type="match status" value="1"/>
</dbReference>
<comment type="subunit">
    <text evidence="15">Component of the INO80 chromatin-remodeling complex.</text>
</comment>
<keyword evidence="5 15" id="KW-0227">DNA damage</keyword>
<keyword evidence="21" id="KW-1185">Reference proteome</keyword>
<dbReference type="Pfam" id="PF00176">
    <property type="entry name" value="SNF2-rel_dom"/>
    <property type="match status" value="1"/>
</dbReference>
<evidence type="ECO:0000256" key="3">
    <source>
        <dbReference type="ARBA" id="ARBA00019805"/>
    </source>
</evidence>
<dbReference type="EMBL" id="JASBNA010000002">
    <property type="protein sequence ID" value="KAK7694502.1"/>
    <property type="molecule type" value="Genomic_DNA"/>
</dbReference>
<feature type="domain" description="Helicase C-terminal" evidence="18">
    <location>
        <begin position="810"/>
        <end position="960"/>
    </location>
</feature>
<dbReference type="Pfam" id="PF00271">
    <property type="entry name" value="Helicase_C"/>
    <property type="match status" value="1"/>
</dbReference>